<gene>
    <name evidence="9" type="ordered locus">Cpha266_1315</name>
</gene>
<protein>
    <recommendedName>
        <fullName evidence="7">Rubredoxin</fullName>
    </recommendedName>
</protein>
<dbReference type="EMBL" id="CP000492">
    <property type="protein sequence ID" value="ABL65346.1"/>
    <property type="molecule type" value="Genomic_DNA"/>
</dbReference>
<comment type="similarity">
    <text evidence="2 7">Belongs to the rubredoxin family.</text>
</comment>
<dbReference type="eggNOG" id="COG1592">
    <property type="taxonomic scope" value="Bacteria"/>
</dbReference>
<dbReference type="HOGENOM" id="CLU_128747_3_3_10"/>
<evidence type="ECO:0000256" key="7">
    <source>
        <dbReference type="RuleBase" id="RU003820"/>
    </source>
</evidence>
<evidence type="ECO:0000313" key="9">
    <source>
        <dbReference type="EMBL" id="ABL65346.1"/>
    </source>
</evidence>
<evidence type="ECO:0000256" key="2">
    <source>
        <dbReference type="ARBA" id="ARBA00005337"/>
    </source>
</evidence>
<dbReference type="CDD" id="cd00730">
    <property type="entry name" value="rubredoxin"/>
    <property type="match status" value="1"/>
</dbReference>
<dbReference type="GO" id="GO:0005506">
    <property type="term" value="F:iron ion binding"/>
    <property type="evidence" value="ECO:0007669"/>
    <property type="project" value="UniProtKB-UniRule"/>
</dbReference>
<dbReference type="GO" id="GO:0009055">
    <property type="term" value="F:electron transfer activity"/>
    <property type="evidence" value="ECO:0007669"/>
    <property type="project" value="TreeGrafter"/>
</dbReference>
<evidence type="ECO:0000256" key="6">
    <source>
        <dbReference type="ARBA" id="ARBA00023004"/>
    </source>
</evidence>
<accession>A1BG19</accession>
<dbReference type="InterPro" id="IPR024935">
    <property type="entry name" value="Rubredoxin_dom"/>
</dbReference>
<evidence type="ECO:0000256" key="4">
    <source>
        <dbReference type="ARBA" id="ARBA00022723"/>
    </source>
</evidence>
<name>A1BG19_CHLPD</name>
<dbReference type="STRING" id="290317.Cpha266_1315"/>
<dbReference type="PANTHER" id="PTHR47627:SF1">
    <property type="entry name" value="RUBREDOXIN-1-RELATED"/>
    <property type="match status" value="1"/>
</dbReference>
<feature type="domain" description="Rubredoxin-like" evidence="8">
    <location>
        <begin position="6"/>
        <end position="57"/>
    </location>
</feature>
<dbReference type="Proteomes" id="UP000008701">
    <property type="component" value="Chromosome"/>
</dbReference>
<evidence type="ECO:0000259" key="8">
    <source>
        <dbReference type="PROSITE" id="PS50903"/>
    </source>
</evidence>
<dbReference type="Gene3D" id="2.20.28.10">
    <property type="match status" value="1"/>
</dbReference>
<dbReference type="InterPro" id="IPR050526">
    <property type="entry name" value="Rubredoxin_ET"/>
</dbReference>
<dbReference type="RefSeq" id="WP_011745169.1">
    <property type="nucleotide sequence ID" value="NC_008639.1"/>
</dbReference>
<comment type="cofactor">
    <cofactor evidence="1 7">
        <name>Fe(3+)</name>
        <dbReference type="ChEBI" id="CHEBI:29034"/>
    </cofactor>
</comment>
<proteinExistence type="inferred from homology"/>
<evidence type="ECO:0000256" key="5">
    <source>
        <dbReference type="ARBA" id="ARBA00022982"/>
    </source>
</evidence>
<dbReference type="InterPro" id="IPR024934">
    <property type="entry name" value="Rubredoxin-like_dom"/>
</dbReference>
<dbReference type="GO" id="GO:0043448">
    <property type="term" value="P:alkane catabolic process"/>
    <property type="evidence" value="ECO:0007669"/>
    <property type="project" value="TreeGrafter"/>
</dbReference>
<dbReference type="SUPFAM" id="SSF57802">
    <property type="entry name" value="Rubredoxin-like"/>
    <property type="match status" value="1"/>
</dbReference>
<dbReference type="FunFam" id="2.20.28.10:FF:000001">
    <property type="entry name" value="Rubredoxin"/>
    <property type="match status" value="1"/>
</dbReference>
<keyword evidence="5 7" id="KW-0249">Electron transport</keyword>
<evidence type="ECO:0000313" key="10">
    <source>
        <dbReference type="Proteomes" id="UP000008701"/>
    </source>
</evidence>
<reference evidence="9 10" key="1">
    <citation type="submission" date="2006-12" db="EMBL/GenBank/DDBJ databases">
        <title>Complete sequence of Chlorobium phaeobacteroides DSM 266.</title>
        <authorList>
            <consortium name="US DOE Joint Genome Institute"/>
            <person name="Copeland A."/>
            <person name="Lucas S."/>
            <person name="Lapidus A."/>
            <person name="Barry K."/>
            <person name="Detter J.C."/>
            <person name="Glavina del Rio T."/>
            <person name="Hammon N."/>
            <person name="Israni S."/>
            <person name="Pitluck S."/>
            <person name="Goltsman E."/>
            <person name="Schmutz J."/>
            <person name="Larimer F."/>
            <person name="Land M."/>
            <person name="Hauser L."/>
            <person name="Mikhailova N."/>
            <person name="Li T."/>
            <person name="Overmann J."/>
            <person name="Bryant D.A."/>
            <person name="Richardson P."/>
        </authorList>
    </citation>
    <scope>NUCLEOTIDE SEQUENCE [LARGE SCALE GENOMIC DNA]</scope>
    <source>
        <strain evidence="9 10">DSM 266</strain>
    </source>
</reference>
<dbReference type="Pfam" id="PF00301">
    <property type="entry name" value="Rubredoxin"/>
    <property type="match status" value="1"/>
</dbReference>
<dbReference type="KEGG" id="cph:Cpha266_1315"/>
<dbReference type="PROSITE" id="PS50903">
    <property type="entry name" value="RUBREDOXIN_LIKE"/>
    <property type="match status" value="1"/>
</dbReference>
<organism evidence="9 10">
    <name type="scientific">Chlorobium phaeobacteroides (strain DSM 266 / SMG 266 / 2430)</name>
    <dbReference type="NCBI Taxonomy" id="290317"/>
    <lineage>
        <taxon>Bacteria</taxon>
        <taxon>Pseudomonadati</taxon>
        <taxon>Chlorobiota</taxon>
        <taxon>Chlorobiia</taxon>
        <taxon>Chlorobiales</taxon>
        <taxon>Chlorobiaceae</taxon>
        <taxon>Chlorobium/Pelodictyon group</taxon>
        <taxon>Chlorobium</taxon>
    </lineage>
</organism>
<dbReference type="PANTHER" id="PTHR47627">
    <property type="entry name" value="RUBREDOXIN"/>
    <property type="match status" value="1"/>
</dbReference>
<dbReference type="PRINTS" id="PR00163">
    <property type="entry name" value="RUBREDOXIN"/>
</dbReference>
<keyword evidence="10" id="KW-1185">Reference proteome</keyword>
<evidence type="ECO:0000256" key="1">
    <source>
        <dbReference type="ARBA" id="ARBA00001965"/>
    </source>
</evidence>
<keyword evidence="3" id="KW-0813">Transport</keyword>
<evidence type="ECO:0000256" key="3">
    <source>
        <dbReference type="ARBA" id="ARBA00022448"/>
    </source>
</evidence>
<keyword evidence="6 7" id="KW-0408">Iron</keyword>
<dbReference type="AlphaFoldDB" id="A1BG19"/>
<keyword evidence="4 7" id="KW-0479">Metal-binding</keyword>
<sequence>MSKQSLPAFRCEECGYVYDPLEGDPDSHIPPGAPFETVPDEWCCPVCNMSKRTFALLS</sequence>